<evidence type="ECO:0000256" key="1">
    <source>
        <dbReference type="ARBA" id="ARBA00023002"/>
    </source>
</evidence>
<dbReference type="Gene3D" id="3.40.50.720">
    <property type="entry name" value="NAD(P)-binding Rossmann-like Domain"/>
    <property type="match status" value="1"/>
</dbReference>
<gene>
    <name evidence="4" type="primary">tyrA</name>
    <name evidence="4" type="ORF">Tther_02309</name>
</gene>
<dbReference type="InterPro" id="IPR050812">
    <property type="entry name" value="Preph/Arog_dehydrog"/>
</dbReference>
<comment type="caution">
    <text evidence="4">The sequence shown here is derived from an EMBL/GenBank/DDBJ whole genome shotgun (WGS) entry which is preliminary data.</text>
</comment>
<reference evidence="4 5" key="1">
    <citation type="submission" date="2019-07" db="EMBL/GenBank/DDBJ databases">
        <title>Tepidimonas thermarum AA-1 draft genome.</title>
        <authorList>
            <person name="Da Costa M.S."/>
            <person name="Froufe H.J.C."/>
            <person name="Egas C."/>
            <person name="Albuquerque L."/>
        </authorList>
    </citation>
    <scope>NUCLEOTIDE SEQUENCE [LARGE SCALE GENOMIC DNA]</scope>
    <source>
        <strain evidence="4 5">AA-1</strain>
    </source>
</reference>
<dbReference type="SUPFAM" id="SSF48179">
    <property type="entry name" value="6-phosphogluconate dehydrogenase C-terminal domain-like"/>
    <property type="match status" value="1"/>
</dbReference>
<evidence type="ECO:0000256" key="2">
    <source>
        <dbReference type="SAM" id="MobiDB-lite"/>
    </source>
</evidence>
<dbReference type="Proteomes" id="UP000318542">
    <property type="component" value="Unassembled WGS sequence"/>
</dbReference>
<protein>
    <submittedName>
        <fullName evidence="4">Prephenate dehydrogenase</fullName>
        <ecNumber evidence="4">1.3.1.12</ecNumber>
    </submittedName>
</protein>
<dbReference type="EC" id="1.3.1.12" evidence="4"/>
<dbReference type="Gene3D" id="1.10.3660.10">
    <property type="entry name" value="6-phosphogluconate dehydrogenase C-terminal like domain"/>
    <property type="match status" value="1"/>
</dbReference>
<dbReference type="EMBL" id="VJOL01000060">
    <property type="protein sequence ID" value="TSE28140.1"/>
    <property type="molecule type" value="Genomic_DNA"/>
</dbReference>
<name>A0A554WX32_9BURK</name>
<proteinExistence type="predicted"/>
<dbReference type="GO" id="GO:0008977">
    <property type="term" value="F:prephenate dehydrogenase (NAD+) activity"/>
    <property type="evidence" value="ECO:0007669"/>
    <property type="project" value="UniProtKB-EC"/>
</dbReference>
<keyword evidence="1 4" id="KW-0560">Oxidoreductase</keyword>
<feature type="domain" description="Prephenate/arogenate dehydrogenase" evidence="3">
    <location>
        <begin position="23"/>
        <end position="311"/>
    </location>
</feature>
<keyword evidence="5" id="KW-1185">Reference proteome</keyword>
<dbReference type="SUPFAM" id="SSF51735">
    <property type="entry name" value="NAD(P)-binding Rossmann-fold domains"/>
    <property type="match status" value="1"/>
</dbReference>
<dbReference type="InterPro" id="IPR003099">
    <property type="entry name" value="Prephen_DH"/>
</dbReference>
<dbReference type="InterPro" id="IPR046826">
    <property type="entry name" value="PDH_N"/>
</dbReference>
<evidence type="ECO:0000259" key="3">
    <source>
        <dbReference type="PROSITE" id="PS51176"/>
    </source>
</evidence>
<sequence>MMAPSPEHDTATGAPLPPLVPFEQLAVIGCGLMGGSFALALKAAGLVQRVVGYARSPHTLARARALGVIDVEAPSALLAASGADLVLVSVPVAATGQTLRAIQPLIGPDTLVMDVGSTKGDVVAAARAALGERIGHFVPAHPIAGKERAGVEHASADLYRGCQVILTPTADTDPAYTERARALWQALQARVRLMAPEAHDAAYAAVSHLPHLLAFAAMRALAQQPQAAEFLALAGPGFRDFTRIAASDPEVWRDILLANAAQVRAQAQQFRAALDTFEAALDAGDSAGLRELIADASRVRTQWAAGAYSAAPSPQNPCTAPLSSTSPR</sequence>
<dbReference type="GO" id="GO:0004665">
    <property type="term" value="F:prephenate dehydrogenase (NADP+) activity"/>
    <property type="evidence" value="ECO:0007669"/>
    <property type="project" value="InterPro"/>
</dbReference>
<evidence type="ECO:0000313" key="4">
    <source>
        <dbReference type="EMBL" id="TSE28140.1"/>
    </source>
</evidence>
<dbReference type="FunFam" id="3.40.50.720:FF:000208">
    <property type="entry name" value="Prephenate dehydrogenase"/>
    <property type="match status" value="1"/>
</dbReference>
<feature type="region of interest" description="Disordered" evidence="2">
    <location>
        <begin position="306"/>
        <end position="328"/>
    </location>
</feature>
<dbReference type="AlphaFoldDB" id="A0A554WX32"/>
<dbReference type="GO" id="GO:0070403">
    <property type="term" value="F:NAD+ binding"/>
    <property type="evidence" value="ECO:0007669"/>
    <property type="project" value="InterPro"/>
</dbReference>
<dbReference type="PROSITE" id="PS51176">
    <property type="entry name" value="PDH_ADH"/>
    <property type="match status" value="1"/>
</dbReference>
<dbReference type="PANTHER" id="PTHR21363">
    <property type="entry name" value="PREPHENATE DEHYDROGENASE"/>
    <property type="match status" value="1"/>
</dbReference>
<dbReference type="InterPro" id="IPR046825">
    <property type="entry name" value="PDH_C"/>
</dbReference>
<evidence type="ECO:0000313" key="5">
    <source>
        <dbReference type="Proteomes" id="UP000318542"/>
    </source>
</evidence>
<organism evidence="4 5">
    <name type="scientific">Tepidimonas thermarum</name>
    <dbReference type="NCBI Taxonomy" id="335431"/>
    <lineage>
        <taxon>Bacteria</taxon>
        <taxon>Pseudomonadati</taxon>
        <taxon>Pseudomonadota</taxon>
        <taxon>Betaproteobacteria</taxon>
        <taxon>Burkholderiales</taxon>
        <taxon>Tepidimonas</taxon>
    </lineage>
</organism>
<dbReference type="InterPro" id="IPR036291">
    <property type="entry name" value="NAD(P)-bd_dom_sf"/>
</dbReference>
<dbReference type="Pfam" id="PF20463">
    <property type="entry name" value="PDH_C"/>
    <property type="match status" value="1"/>
</dbReference>
<feature type="compositionally biased region" description="Polar residues" evidence="2">
    <location>
        <begin position="312"/>
        <end position="328"/>
    </location>
</feature>
<dbReference type="InterPro" id="IPR008927">
    <property type="entry name" value="6-PGluconate_DH-like_C_sf"/>
</dbReference>
<accession>A0A554WX32</accession>
<dbReference type="PANTHER" id="PTHR21363:SF0">
    <property type="entry name" value="PREPHENATE DEHYDROGENASE [NADP(+)]"/>
    <property type="match status" value="1"/>
</dbReference>
<dbReference type="Pfam" id="PF02153">
    <property type="entry name" value="PDH_N"/>
    <property type="match status" value="1"/>
</dbReference>
<dbReference type="GO" id="GO:0006571">
    <property type="term" value="P:tyrosine biosynthetic process"/>
    <property type="evidence" value="ECO:0007669"/>
    <property type="project" value="InterPro"/>
</dbReference>